<name>H8GRC7_METAL</name>
<dbReference type="HOGENOM" id="CLU_3185661_0_0_6"/>
<keyword evidence="3" id="KW-1185">Reference proteome</keyword>
<feature type="region of interest" description="Disordered" evidence="1">
    <location>
        <begin position="27"/>
        <end position="46"/>
    </location>
</feature>
<accession>H8GRC7</accession>
<dbReference type="Proteomes" id="UP000005090">
    <property type="component" value="Chromosome"/>
</dbReference>
<evidence type="ECO:0000256" key="1">
    <source>
        <dbReference type="SAM" id="MobiDB-lite"/>
    </source>
</evidence>
<reference evidence="2 3" key="1">
    <citation type="journal article" date="2013" name="Genome Announc.">
        <title>Genome Sequence of the Obligate Gammaproteobacterial Methanotroph Methylomicrobium album Strain BG8.</title>
        <authorList>
            <person name="Kits K.D."/>
            <person name="Kalyuzhnaya M.G."/>
            <person name="Klotz M.G."/>
            <person name="Jetten M.S."/>
            <person name="Op den Camp H.J."/>
            <person name="Vuilleumier S."/>
            <person name="Bringel F."/>
            <person name="Dispirito A.A."/>
            <person name="Murrell J.C."/>
            <person name="Bruce D."/>
            <person name="Cheng J.F."/>
            <person name="Copeland A."/>
            <person name="Goodwin L."/>
            <person name="Hauser L."/>
            <person name="Lajus A."/>
            <person name="Land M.L."/>
            <person name="Lapidus A."/>
            <person name="Lucas S."/>
            <person name="Medigue C."/>
            <person name="Pitluck S."/>
            <person name="Woyke T."/>
            <person name="Zeytun A."/>
            <person name="Stein L.Y."/>
        </authorList>
    </citation>
    <scope>NUCLEOTIDE SEQUENCE [LARGE SCALE GENOMIC DNA]</scope>
    <source>
        <strain evidence="2 3">BG8</strain>
    </source>
</reference>
<evidence type="ECO:0000313" key="2">
    <source>
        <dbReference type="EMBL" id="EIC31106.1"/>
    </source>
</evidence>
<evidence type="ECO:0008006" key="4">
    <source>
        <dbReference type="Google" id="ProtNLM"/>
    </source>
</evidence>
<dbReference type="EMBL" id="CM001475">
    <property type="protein sequence ID" value="EIC31106.1"/>
    <property type="molecule type" value="Genomic_DNA"/>
</dbReference>
<sequence>MFKKSMVVINLLGSLSVFTVMCISKGLHKSKKMQREPSVGNRSVRQ</sequence>
<evidence type="ECO:0000313" key="3">
    <source>
        <dbReference type="Proteomes" id="UP000005090"/>
    </source>
</evidence>
<gene>
    <name evidence="2" type="ORF">Metal_3457</name>
</gene>
<protein>
    <recommendedName>
        <fullName evidence="4">Lipoprotein</fullName>
    </recommendedName>
</protein>
<proteinExistence type="predicted"/>
<dbReference type="AlphaFoldDB" id="H8GRC7"/>
<organism evidence="2 3">
    <name type="scientific">Methylomicrobium album BG8</name>
    <dbReference type="NCBI Taxonomy" id="686340"/>
    <lineage>
        <taxon>Bacteria</taxon>
        <taxon>Pseudomonadati</taxon>
        <taxon>Pseudomonadota</taxon>
        <taxon>Gammaproteobacteria</taxon>
        <taxon>Methylococcales</taxon>
        <taxon>Methylococcaceae</taxon>
        <taxon>Methylomicrobium</taxon>
    </lineage>
</organism>